<feature type="region of interest" description="Disordered" evidence="1">
    <location>
        <begin position="149"/>
        <end position="169"/>
    </location>
</feature>
<reference evidence="2 3" key="1">
    <citation type="journal article" date="2015" name="Biotechnol. Biofuels">
        <title>Enhanced degradation of softwood versus hardwood by the white-rot fungus Pycnoporus coccineus.</title>
        <authorList>
            <person name="Couturier M."/>
            <person name="Navarro D."/>
            <person name="Chevret D."/>
            <person name="Henrissat B."/>
            <person name="Piumi F."/>
            <person name="Ruiz-Duenas F.J."/>
            <person name="Martinez A.T."/>
            <person name="Grigoriev I.V."/>
            <person name="Riley R."/>
            <person name="Lipzen A."/>
            <person name="Berrin J.G."/>
            <person name="Master E.R."/>
            <person name="Rosso M.N."/>
        </authorList>
    </citation>
    <scope>NUCLEOTIDE SEQUENCE [LARGE SCALE GENOMIC DNA]</scope>
    <source>
        <strain evidence="2 3">BRFM310</strain>
    </source>
</reference>
<dbReference type="Proteomes" id="UP000193067">
    <property type="component" value="Unassembled WGS sequence"/>
</dbReference>
<evidence type="ECO:0000256" key="1">
    <source>
        <dbReference type="SAM" id="MobiDB-lite"/>
    </source>
</evidence>
<accession>A0A1Y2IIH7</accession>
<organism evidence="2 3">
    <name type="scientific">Trametes coccinea (strain BRFM310)</name>
    <name type="common">Pycnoporus coccineus</name>
    <dbReference type="NCBI Taxonomy" id="1353009"/>
    <lineage>
        <taxon>Eukaryota</taxon>
        <taxon>Fungi</taxon>
        <taxon>Dikarya</taxon>
        <taxon>Basidiomycota</taxon>
        <taxon>Agaricomycotina</taxon>
        <taxon>Agaricomycetes</taxon>
        <taxon>Polyporales</taxon>
        <taxon>Polyporaceae</taxon>
        <taxon>Trametes</taxon>
    </lineage>
</organism>
<proteinExistence type="predicted"/>
<protein>
    <submittedName>
        <fullName evidence="2">Uncharacterized protein</fullName>
    </submittedName>
</protein>
<dbReference type="AlphaFoldDB" id="A0A1Y2IIH7"/>
<keyword evidence="3" id="KW-1185">Reference proteome</keyword>
<evidence type="ECO:0000313" key="2">
    <source>
        <dbReference type="EMBL" id="OSD00051.1"/>
    </source>
</evidence>
<evidence type="ECO:0000313" key="3">
    <source>
        <dbReference type="Proteomes" id="UP000193067"/>
    </source>
</evidence>
<sequence>MSRTRSGLSYPPQRTLSPRHCLIQYILRALRCPCHRWQPASERACAYALPRRAALDLMPYCPFARRSCKGRARRVCTDVADASALERNCQPGTGAGDRPCARGTHISETEGRAFSVLCLHVWVATYDAQGVSYALEVQVTCPRRTSQLRSSPYRACSPPASERQQKKAGYVILRSRAASGERPDGGAE</sequence>
<dbReference type="EMBL" id="KZ084122">
    <property type="protein sequence ID" value="OSD00051.1"/>
    <property type="molecule type" value="Genomic_DNA"/>
</dbReference>
<name>A0A1Y2IIH7_TRAC3</name>
<gene>
    <name evidence="2" type="ORF">PYCCODRAFT_730056</name>
</gene>